<keyword evidence="3" id="KW-1185">Reference proteome</keyword>
<proteinExistence type="predicted"/>
<comment type="caution">
    <text evidence="2">The sequence shown here is derived from an EMBL/GenBank/DDBJ whole genome shotgun (WGS) entry which is preliminary data.</text>
</comment>
<organism evidence="2 3">
    <name type="scientific">Haloglomus irregulare</name>
    <dbReference type="NCBI Taxonomy" id="2234134"/>
    <lineage>
        <taxon>Archaea</taxon>
        <taxon>Methanobacteriati</taxon>
        <taxon>Methanobacteriota</taxon>
        <taxon>Stenosarchaea group</taxon>
        <taxon>Halobacteria</taxon>
        <taxon>Halobacteriales</taxon>
        <taxon>Natronomonadaceae</taxon>
        <taxon>Haloglomus</taxon>
    </lineage>
</organism>
<feature type="compositionally biased region" description="Polar residues" evidence="1">
    <location>
        <begin position="1"/>
        <end position="20"/>
    </location>
</feature>
<gene>
    <name evidence="2" type="ORF">DP107_02480</name>
</gene>
<sequence length="93" mass="9906">MSPTETPSNGATNRPRNDPTSDPPMPHALNHHDATTDSGPEPVPDTGDCAAVDRPEGLGSRSPDVRGRYPTWSDSGPRPSVLDVLLTPVPTRR</sequence>
<evidence type="ECO:0000313" key="2">
    <source>
        <dbReference type="EMBL" id="TSD16065.1"/>
    </source>
</evidence>
<accession>A0A554NFH3</accession>
<dbReference type="Proteomes" id="UP000319894">
    <property type="component" value="Unassembled WGS sequence"/>
</dbReference>
<dbReference type="AlphaFoldDB" id="A0A554NFH3"/>
<dbReference type="InParanoid" id="A0A554NFH3"/>
<reference evidence="2 3" key="1">
    <citation type="submission" date="2018-06" db="EMBL/GenBank/DDBJ databases">
        <title>Natronomonas sp. F16-60 a new haloarchaeon isolated from a solar saltern of Isla Cristina, Huelva, Spain.</title>
        <authorList>
            <person name="Duran-Viseras A."/>
            <person name="Sanchez-Porro C."/>
            <person name="Ventosa A."/>
        </authorList>
    </citation>
    <scope>NUCLEOTIDE SEQUENCE [LARGE SCALE GENOMIC DNA]</scope>
    <source>
        <strain evidence="2 3">F16-60</strain>
    </source>
</reference>
<feature type="region of interest" description="Disordered" evidence="1">
    <location>
        <begin position="1"/>
        <end position="80"/>
    </location>
</feature>
<name>A0A554NFH3_9EURY</name>
<dbReference type="EMBL" id="QMDX01000001">
    <property type="protein sequence ID" value="TSD16065.1"/>
    <property type="molecule type" value="Genomic_DNA"/>
</dbReference>
<protein>
    <submittedName>
        <fullName evidence="2">Uncharacterized protein</fullName>
    </submittedName>
</protein>
<evidence type="ECO:0000313" key="3">
    <source>
        <dbReference type="Proteomes" id="UP000319894"/>
    </source>
</evidence>
<evidence type="ECO:0000256" key="1">
    <source>
        <dbReference type="SAM" id="MobiDB-lite"/>
    </source>
</evidence>